<name>A0ABD3HAN7_9MARC</name>
<keyword evidence="2" id="KW-1185">Reference proteome</keyword>
<evidence type="ECO:0000313" key="2">
    <source>
        <dbReference type="Proteomes" id="UP001633002"/>
    </source>
</evidence>
<sequence length="136" mass="16211">MIPNAEWHYVGTGRMWFHRRWNKGFHIMTAADIGVEYEDNAEDEVEDEVLEDVPEAYIPEEELQDQAIMTDFFNMRYKPTSDTSKEHSSQLDEDACRPLFDDKIRKDQRVQEKLYVGFLLSHDCFLHTDVHLWRIS</sequence>
<gene>
    <name evidence="1" type="ORF">R1sor_014195</name>
</gene>
<dbReference type="AlphaFoldDB" id="A0ABD3HAN7"/>
<proteinExistence type="predicted"/>
<reference evidence="1 2" key="1">
    <citation type="submission" date="2024-09" db="EMBL/GenBank/DDBJ databases">
        <title>Chromosome-scale assembly of Riccia sorocarpa.</title>
        <authorList>
            <person name="Paukszto L."/>
        </authorList>
    </citation>
    <scope>NUCLEOTIDE SEQUENCE [LARGE SCALE GENOMIC DNA]</scope>
    <source>
        <strain evidence="1">LP-2024</strain>
        <tissue evidence="1">Aerial parts of the thallus</tissue>
    </source>
</reference>
<comment type="caution">
    <text evidence="1">The sequence shown here is derived from an EMBL/GenBank/DDBJ whole genome shotgun (WGS) entry which is preliminary data.</text>
</comment>
<dbReference type="Proteomes" id="UP001633002">
    <property type="component" value="Unassembled WGS sequence"/>
</dbReference>
<protein>
    <submittedName>
        <fullName evidence="1">Uncharacterized protein</fullName>
    </submittedName>
</protein>
<accession>A0ABD3HAN7</accession>
<evidence type="ECO:0000313" key="1">
    <source>
        <dbReference type="EMBL" id="KAL3687886.1"/>
    </source>
</evidence>
<dbReference type="EMBL" id="JBJQOH010000004">
    <property type="protein sequence ID" value="KAL3687886.1"/>
    <property type="molecule type" value="Genomic_DNA"/>
</dbReference>
<organism evidence="1 2">
    <name type="scientific">Riccia sorocarpa</name>
    <dbReference type="NCBI Taxonomy" id="122646"/>
    <lineage>
        <taxon>Eukaryota</taxon>
        <taxon>Viridiplantae</taxon>
        <taxon>Streptophyta</taxon>
        <taxon>Embryophyta</taxon>
        <taxon>Marchantiophyta</taxon>
        <taxon>Marchantiopsida</taxon>
        <taxon>Marchantiidae</taxon>
        <taxon>Marchantiales</taxon>
        <taxon>Ricciaceae</taxon>
        <taxon>Riccia</taxon>
    </lineage>
</organism>